<organism evidence="3 4">
    <name type="scientific">Phytophthora infestans</name>
    <name type="common">Potato late blight agent</name>
    <name type="synonym">Botrytis infestans</name>
    <dbReference type="NCBI Taxonomy" id="4787"/>
    <lineage>
        <taxon>Eukaryota</taxon>
        <taxon>Sar</taxon>
        <taxon>Stramenopiles</taxon>
        <taxon>Oomycota</taxon>
        <taxon>Peronosporomycetes</taxon>
        <taxon>Peronosporales</taxon>
        <taxon>Peronosporaceae</taxon>
        <taxon>Phytophthora</taxon>
    </lineage>
</organism>
<feature type="compositionally biased region" description="Basic and acidic residues" evidence="1">
    <location>
        <begin position="9"/>
        <end position="24"/>
    </location>
</feature>
<reference evidence="3" key="1">
    <citation type="submission" date="2020-04" db="EMBL/GenBank/DDBJ databases">
        <title>Hybrid Assembly of Korean Phytophthora infestans isolates.</title>
        <authorList>
            <person name="Prokchorchik M."/>
            <person name="Lee Y."/>
            <person name="Seo J."/>
            <person name="Cho J.-H."/>
            <person name="Park Y.-E."/>
            <person name="Jang D.-C."/>
            <person name="Im J.-S."/>
            <person name="Choi J.-G."/>
            <person name="Park H.-J."/>
            <person name="Lee G.-B."/>
            <person name="Lee Y.-G."/>
            <person name="Hong S.-Y."/>
            <person name="Cho K."/>
            <person name="Sohn K.H."/>
        </authorList>
    </citation>
    <scope>NUCLEOTIDE SEQUENCE</scope>
    <source>
        <strain evidence="3">KR_1_A1</strain>
    </source>
</reference>
<dbReference type="Proteomes" id="UP000602510">
    <property type="component" value="Unassembled WGS sequence"/>
</dbReference>
<accession>A0A833SNC6</accession>
<feature type="region of interest" description="Disordered" evidence="1">
    <location>
        <begin position="296"/>
        <end position="342"/>
    </location>
</feature>
<evidence type="ECO:0000313" key="3">
    <source>
        <dbReference type="EMBL" id="KAF4027435.1"/>
    </source>
</evidence>
<dbReference type="InterPro" id="IPR005162">
    <property type="entry name" value="Retrotrans_gag_dom"/>
</dbReference>
<dbReference type="Pfam" id="PF03732">
    <property type="entry name" value="Retrotrans_gag"/>
    <property type="match status" value="1"/>
</dbReference>
<keyword evidence="4" id="KW-1185">Reference proteome</keyword>
<evidence type="ECO:0000259" key="2">
    <source>
        <dbReference type="Pfam" id="PF03732"/>
    </source>
</evidence>
<protein>
    <submittedName>
        <fullName evidence="3">Retrotransposon gag protein</fullName>
    </submittedName>
</protein>
<gene>
    <name evidence="3" type="ORF">GN244_ATG20958</name>
</gene>
<feature type="domain" description="Retrotransposon gag" evidence="2">
    <location>
        <begin position="202"/>
        <end position="268"/>
    </location>
</feature>
<evidence type="ECO:0000313" key="4">
    <source>
        <dbReference type="Proteomes" id="UP000602510"/>
    </source>
</evidence>
<name>A0A833SNC6_PHYIN</name>
<comment type="caution">
    <text evidence="3">The sequence shown here is derived from an EMBL/GenBank/DDBJ whole genome shotgun (WGS) entry which is preliminary data.</text>
</comment>
<dbReference type="AlphaFoldDB" id="A0A833SNC6"/>
<sequence>MSDVGSEFDVAKDTRPLDAERDRSTLAGPVKSRSARTNTHADTRSNKSGPVTGGSATRTEQRARARTWSRLRANQALKPGISRGNRVMEEIQATDLARKRNDDYEMANETTQSANHGYRNGEELYVEWDVVSLPNAPSFTNLELESRVSMGLKQKETPVYGGTEDDDIDVYVLNMISWYAAYGLYLRTAKKWLLQDYKGERRWSHIVRKKMKQRFVTRPREEDLVVSFFDCNQGSNFLDTYIDEFQRLSRSNDVSEKYKMIKFKKGLRSNQLRELVKTQIHESLDELFDAARSFNPRDVPAEKPTGSQNPYPGSNKKAGAFKNKSSELDGVSRPNIDSTNAQNRVFDPGTKANYMYFESGNGEKKLTPERYLIKTVRCEKDTTSAAARTFFDEGADFCGISEEFVEQQGWMKGLSIMAQCK</sequence>
<dbReference type="EMBL" id="WSZM01001467">
    <property type="protein sequence ID" value="KAF4027435.1"/>
    <property type="molecule type" value="Genomic_DNA"/>
</dbReference>
<feature type="region of interest" description="Disordered" evidence="1">
    <location>
        <begin position="1"/>
        <end position="66"/>
    </location>
</feature>
<proteinExistence type="predicted"/>
<evidence type="ECO:0000256" key="1">
    <source>
        <dbReference type="SAM" id="MobiDB-lite"/>
    </source>
</evidence>